<keyword evidence="3" id="KW-1185">Reference proteome</keyword>
<name>A0A640SL59_9ACTN</name>
<keyword evidence="1" id="KW-0732">Signal</keyword>
<dbReference type="RefSeq" id="WP_190144350.1">
    <property type="nucleotide sequence ID" value="NZ_BLIO01000001.1"/>
</dbReference>
<evidence type="ECO:0000313" key="3">
    <source>
        <dbReference type="Proteomes" id="UP000430079"/>
    </source>
</evidence>
<dbReference type="EMBL" id="BLIO01000001">
    <property type="protein sequence ID" value="GFE12263.1"/>
    <property type="molecule type" value="Genomic_DNA"/>
</dbReference>
<evidence type="ECO:0000313" key="2">
    <source>
        <dbReference type="EMBL" id="GFE12263.1"/>
    </source>
</evidence>
<sequence>MKSSRIRRRLVGTAAAAVLAGAGVLVAAPAAVAKANLLAIDKVALHDIGLKVKVTYSCDTGMNHQLVANAVNLNQPGHDVSIAAGTLKKEKLVCDYSDHTAQVIMRAPVASHFAKGDKVKVTVFYFDDEGFSYAHAEKVSVV</sequence>
<gene>
    <name evidence="2" type="ORF">Sgleb_03100</name>
</gene>
<proteinExistence type="predicted"/>
<evidence type="ECO:0000256" key="1">
    <source>
        <dbReference type="SAM" id="SignalP"/>
    </source>
</evidence>
<dbReference type="PROSITE" id="PS51318">
    <property type="entry name" value="TAT"/>
    <property type="match status" value="1"/>
</dbReference>
<dbReference type="InterPro" id="IPR006311">
    <property type="entry name" value="TAT_signal"/>
</dbReference>
<feature type="signal peptide" evidence="1">
    <location>
        <begin position="1"/>
        <end position="27"/>
    </location>
</feature>
<organism evidence="2 3">
    <name type="scientific">Streptomyces glebosus</name>
    <dbReference type="NCBI Taxonomy" id="249580"/>
    <lineage>
        <taxon>Bacteria</taxon>
        <taxon>Bacillati</taxon>
        <taxon>Actinomycetota</taxon>
        <taxon>Actinomycetes</taxon>
        <taxon>Kitasatosporales</taxon>
        <taxon>Streptomycetaceae</taxon>
        <taxon>Streptomyces</taxon>
    </lineage>
</organism>
<dbReference type="Proteomes" id="UP000430079">
    <property type="component" value="Unassembled WGS sequence"/>
</dbReference>
<dbReference type="AlphaFoldDB" id="A0A640SL59"/>
<accession>A0A640SL59</accession>
<protein>
    <submittedName>
        <fullName evidence="2">Uncharacterized protein</fullName>
    </submittedName>
</protein>
<comment type="caution">
    <text evidence="2">The sequence shown here is derived from an EMBL/GenBank/DDBJ whole genome shotgun (WGS) entry which is preliminary data.</text>
</comment>
<reference evidence="2 3" key="1">
    <citation type="submission" date="2019-12" db="EMBL/GenBank/DDBJ databases">
        <title>Whole genome shotgun sequence of Streptomyces hygroscopicus subsp. glebosus NBRC 13786.</title>
        <authorList>
            <person name="Ichikawa N."/>
            <person name="Kimura A."/>
            <person name="Kitahashi Y."/>
            <person name="Komaki H."/>
            <person name="Tamura T."/>
        </authorList>
    </citation>
    <scope>NUCLEOTIDE SEQUENCE [LARGE SCALE GENOMIC DNA]</scope>
    <source>
        <strain evidence="2 3">NBRC 13786</strain>
    </source>
</reference>
<feature type="chain" id="PRO_5039729727" evidence="1">
    <location>
        <begin position="28"/>
        <end position="142"/>
    </location>
</feature>